<dbReference type="CDD" id="cd19084">
    <property type="entry name" value="AKR_AKR11B1-like"/>
    <property type="match status" value="1"/>
</dbReference>
<reference evidence="3 4" key="1">
    <citation type="submission" date="2022-11" db="EMBL/GenBank/DDBJ databases">
        <title>Haliovirga abyssi gen. nov., sp. nov., a mesophilic fermentative bacterium isolated from the Iheya North hydrothermal field and the proposal of Haliovirgaceae fam. nov.</title>
        <authorList>
            <person name="Miyazaki U."/>
            <person name="Tame A."/>
            <person name="Miyazaki J."/>
            <person name="Takai K."/>
            <person name="Sawayama S."/>
            <person name="Kitajima M."/>
            <person name="Okamoto A."/>
            <person name="Nakagawa S."/>
        </authorList>
    </citation>
    <scope>NUCLEOTIDE SEQUENCE [LARGE SCALE GENOMIC DNA]</scope>
    <source>
        <strain evidence="3 4">IC12</strain>
    </source>
</reference>
<dbReference type="InterPro" id="IPR020471">
    <property type="entry name" value="AKR"/>
</dbReference>
<proteinExistence type="predicted"/>
<dbReference type="InterPro" id="IPR050523">
    <property type="entry name" value="AKR_Detox_Biosynth"/>
</dbReference>
<dbReference type="SUPFAM" id="SSF51430">
    <property type="entry name" value="NAD(P)-linked oxidoreductase"/>
    <property type="match status" value="1"/>
</dbReference>
<organism evidence="3 4">
    <name type="scientific">Haliovirga abyssi</name>
    <dbReference type="NCBI Taxonomy" id="2996794"/>
    <lineage>
        <taxon>Bacteria</taxon>
        <taxon>Fusobacteriati</taxon>
        <taxon>Fusobacteriota</taxon>
        <taxon>Fusobacteriia</taxon>
        <taxon>Fusobacteriales</taxon>
        <taxon>Haliovirgaceae</taxon>
        <taxon>Haliovirga</taxon>
    </lineage>
</organism>
<keyword evidence="4" id="KW-1185">Reference proteome</keyword>
<dbReference type="PROSITE" id="PS00062">
    <property type="entry name" value="ALDOKETO_REDUCTASE_2"/>
    <property type="match status" value="1"/>
</dbReference>
<feature type="domain" description="NADP-dependent oxidoreductase" evidence="2">
    <location>
        <begin position="16"/>
        <end position="287"/>
    </location>
</feature>
<sequence length="289" mass="33396">MIYRKLGKTDLELSLIGYGGWQLGEHGWGKWDINSAAKLLEICYENGINFYDTAPIYGFGKSEERIGEIFKGAREKIVIATKFGLVWNDTKWISHDLSRSSILREVELSLKRLKTDYIDIYQVHWLDSKTPLEELFETLNYLKKNGVIKHIGVCNFDIKNLEKSLKFSEIVSIQNQYNMLQTEVEKNILPFCKENNISFIPYSPLAQGLLTGGIDENFKLSKKDARKFNPLFNDKIKFSDSINFVKKLKKPVSKTALDYLIKREEVVSVIVGSRKVEHLLENLKVLENY</sequence>
<protein>
    <submittedName>
        <fullName evidence="3">General stress protein 69</fullName>
    </submittedName>
</protein>
<dbReference type="InterPro" id="IPR036812">
    <property type="entry name" value="NAD(P)_OxRdtase_dom_sf"/>
</dbReference>
<dbReference type="RefSeq" id="WP_307903520.1">
    <property type="nucleotide sequence ID" value="NZ_AP027059.1"/>
</dbReference>
<evidence type="ECO:0000313" key="3">
    <source>
        <dbReference type="EMBL" id="BDU50657.1"/>
    </source>
</evidence>
<dbReference type="PRINTS" id="PR00069">
    <property type="entry name" value="ALDKETRDTASE"/>
</dbReference>
<dbReference type="InterPro" id="IPR018170">
    <property type="entry name" value="Aldo/ket_reductase_CS"/>
</dbReference>
<dbReference type="Proteomes" id="UP001321582">
    <property type="component" value="Chromosome"/>
</dbReference>
<dbReference type="GO" id="GO:0005829">
    <property type="term" value="C:cytosol"/>
    <property type="evidence" value="ECO:0007669"/>
    <property type="project" value="TreeGrafter"/>
</dbReference>
<dbReference type="KEGG" id="haby:HLVA_12260"/>
<name>A0AAU9DE94_9FUSO</name>
<evidence type="ECO:0000313" key="4">
    <source>
        <dbReference type="Proteomes" id="UP001321582"/>
    </source>
</evidence>
<dbReference type="PANTHER" id="PTHR43364">
    <property type="entry name" value="NADH-SPECIFIC METHYLGLYOXAL REDUCTASE-RELATED"/>
    <property type="match status" value="1"/>
</dbReference>
<accession>A0AAU9DE94</accession>
<dbReference type="Gene3D" id="3.20.20.100">
    <property type="entry name" value="NADP-dependent oxidoreductase domain"/>
    <property type="match status" value="1"/>
</dbReference>
<evidence type="ECO:0000259" key="2">
    <source>
        <dbReference type="Pfam" id="PF00248"/>
    </source>
</evidence>
<dbReference type="AlphaFoldDB" id="A0AAU9DE94"/>
<dbReference type="EMBL" id="AP027059">
    <property type="protein sequence ID" value="BDU50657.1"/>
    <property type="molecule type" value="Genomic_DNA"/>
</dbReference>
<dbReference type="GO" id="GO:0016491">
    <property type="term" value="F:oxidoreductase activity"/>
    <property type="evidence" value="ECO:0007669"/>
    <property type="project" value="UniProtKB-KW"/>
</dbReference>
<dbReference type="Pfam" id="PF00248">
    <property type="entry name" value="Aldo_ket_red"/>
    <property type="match status" value="1"/>
</dbReference>
<keyword evidence="1" id="KW-0560">Oxidoreductase</keyword>
<dbReference type="PANTHER" id="PTHR43364:SF4">
    <property type="entry name" value="NAD(P)-LINKED OXIDOREDUCTASE SUPERFAMILY PROTEIN"/>
    <property type="match status" value="1"/>
</dbReference>
<gene>
    <name evidence="3" type="primary">yhdN</name>
    <name evidence="3" type="ORF">HLVA_12260</name>
</gene>
<evidence type="ECO:0000256" key="1">
    <source>
        <dbReference type="ARBA" id="ARBA00023002"/>
    </source>
</evidence>
<dbReference type="InterPro" id="IPR023210">
    <property type="entry name" value="NADP_OxRdtase_dom"/>
</dbReference>